<gene>
    <name evidence="4" type="ORF">SAMN05428963_105193</name>
</gene>
<dbReference type="PROSITE" id="PS51464">
    <property type="entry name" value="SIS"/>
    <property type="match status" value="2"/>
</dbReference>
<feature type="domain" description="SIS" evidence="3">
    <location>
        <begin position="40"/>
        <end position="192"/>
    </location>
</feature>
<dbReference type="GO" id="GO:0097367">
    <property type="term" value="F:carbohydrate derivative binding"/>
    <property type="evidence" value="ECO:0007669"/>
    <property type="project" value="InterPro"/>
</dbReference>
<evidence type="ECO:0000313" key="5">
    <source>
        <dbReference type="Proteomes" id="UP000190135"/>
    </source>
</evidence>
<evidence type="ECO:0000313" key="4">
    <source>
        <dbReference type="EMBL" id="SKA06031.1"/>
    </source>
</evidence>
<dbReference type="Proteomes" id="UP000190135">
    <property type="component" value="Unassembled WGS sequence"/>
</dbReference>
<dbReference type="GO" id="GO:1901135">
    <property type="term" value="P:carbohydrate derivative metabolic process"/>
    <property type="evidence" value="ECO:0007669"/>
    <property type="project" value="InterPro"/>
</dbReference>
<keyword evidence="2" id="KW-0677">Repeat</keyword>
<keyword evidence="1" id="KW-0808">Transferase</keyword>
<feature type="domain" description="SIS" evidence="3">
    <location>
        <begin position="204"/>
        <end position="340"/>
    </location>
</feature>
<reference evidence="4 5" key="1">
    <citation type="submission" date="2017-02" db="EMBL/GenBank/DDBJ databases">
        <authorList>
            <person name="Peterson S.W."/>
        </authorList>
    </citation>
    <scope>NUCLEOTIDE SEQUENCE [LARGE SCALE GENOMIC DNA]</scope>
    <source>
        <strain evidence="4 5">USBA 369</strain>
    </source>
</reference>
<protein>
    <submittedName>
        <fullName evidence="4">Glutamine--fructose-6-phosphate transaminase</fullName>
    </submittedName>
</protein>
<dbReference type="SUPFAM" id="SSF53697">
    <property type="entry name" value="SIS domain"/>
    <property type="match status" value="1"/>
</dbReference>
<dbReference type="Pfam" id="PF01380">
    <property type="entry name" value="SIS"/>
    <property type="match status" value="2"/>
</dbReference>
<dbReference type="CDD" id="cd05008">
    <property type="entry name" value="SIS_GlmS_GlmD_1"/>
    <property type="match status" value="1"/>
</dbReference>
<evidence type="ECO:0000256" key="1">
    <source>
        <dbReference type="ARBA" id="ARBA00022576"/>
    </source>
</evidence>
<evidence type="ECO:0000259" key="3">
    <source>
        <dbReference type="PROSITE" id="PS51464"/>
    </source>
</evidence>
<organism evidence="4 5">
    <name type="scientific">Consotaella salsifontis</name>
    <dbReference type="NCBI Taxonomy" id="1365950"/>
    <lineage>
        <taxon>Bacteria</taxon>
        <taxon>Pseudomonadati</taxon>
        <taxon>Pseudomonadota</taxon>
        <taxon>Alphaproteobacteria</taxon>
        <taxon>Hyphomicrobiales</taxon>
        <taxon>Aurantimonadaceae</taxon>
        <taxon>Consotaella</taxon>
    </lineage>
</organism>
<name>A0A1T4QRB5_9HYPH</name>
<dbReference type="InterPro" id="IPR046348">
    <property type="entry name" value="SIS_dom_sf"/>
</dbReference>
<dbReference type="PANTHER" id="PTHR10937">
    <property type="entry name" value="GLUCOSAMINE--FRUCTOSE-6-PHOSPHATE AMINOTRANSFERASE, ISOMERIZING"/>
    <property type="match status" value="1"/>
</dbReference>
<dbReference type="InterPro" id="IPR035466">
    <property type="entry name" value="GlmS/AgaS_SIS"/>
</dbReference>
<dbReference type="InterPro" id="IPR035490">
    <property type="entry name" value="GlmS/FrlB_SIS"/>
</dbReference>
<dbReference type="EMBL" id="FUXL01000005">
    <property type="protein sequence ID" value="SKA06031.1"/>
    <property type="molecule type" value="Genomic_DNA"/>
</dbReference>
<dbReference type="CDD" id="cd05009">
    <property type="entry name" value="SIS_GlmS_GlmD_2"/>
    <property type="match status" value="1"/>
</dbReference>
<keyword evidence="5" id="KW-1185">Reference proteome</keyword>
<dbReference type="GO" id="GO:0008483">
    <property type="term" value="F:transaminase activity"/>
    <property type="evidence" value="ECO:0007669"/>
    <property type="project" value="UniProtKB-KW"/>
</dbReference>
<proteinExistence type="predicted"/>
<dbReference type="PANTHER" id="PTHR10937:SF8">
    <property type="entry name" value="AMINOTRANSFERASE-RELATED"/>
    <property type="match status" value="1"/>
</dbReference>
<keyword evidence="1" id="KW-0032">Aminotransferase</keyword>
<dbReference type="STRING" id="1365950.SAMN05428963_105193"/>
<dbReference type="Gene3D" id="3.40.50.10490">
    <property type="entry name" value="Glucose-6-phosphate isomerase like protein, domain 1"/>
    <property type="match status" value="2"/>
</dbReference>
<dbReference type="AlphaFoldDB" id="A0A1T4QRB5"/>
<sequence length="350" mass="36488">MKKEEHVVSQTSTFMRREIEEIPAVVARLVGEGGARLEAAGRRLAALDPALVATVARGSSDHAAFFLKYAIELTAGIPVASLGPSIASVYGAKLKLAHAACLSISQSGKSPDIVEMAKVARAGGALSFAMTNTASSPLAEAADETIDILAGEEVAVAATKTFVTSAVAGLGLLAYWQGDQALISALRDLPEKLEAAIACDWSALGEAVDGHDSLFILGRGPSMAMANEAALKFKETSSLHAEAYSAAELMHGPVSLVGQGFPVLVLAARDAAQQSAVDTAETLAERGAAVFVTSDGASKARRLPFAATGHPLTEPLSLITSFYGFIEAYARHRGFNPDKPQNLKKVTETR</sequence>
<evidence type="ECO:0000256" key="2">
    <source>
        <dbReference type="ARBA" id="ARBA00022737"/>
    </source>
</evidence>
<accession>A0A1T4QRB5</accession>
<dbReference type="InterPro" id="IPR001347">
    <property type="entry name" value="SIS_dom"/>
</dbReference>